<reference evidence="3" key="1">
    <citation type="submission" date="2025-08" db="UniProtKB">
        <authorList>
            <consortium name="RefSeq"/>
        </authorList>
    </citation>
    <scope>IDENTIFICATION</scope>
    <source>
        <tissue evidence="3">Testes</tissue>
    </source>
</reference>
<evidence type="ECO:0000313" key="2">
    <source>
        <dbReference type="Proteomes" id="UP000694865"/>
    </source>
</evidence>
<feature type="region of interest" description="Disordered" evidence="1">
    <location>
        <begin position="32"/>
        <end position="52"/>
    </location>
</feature>
<dbReference type="GeneID" id="102802513"/>
<sequence length="272" mass="30380">MAADNPSNVLLKATEVLQKAAGSVVKLLEDEERSSRKFDEKSNSISSHLTKSSFNREPNCVGHAGHAAQEFVVDLFPSLVKQREQRAKGRGKRGQINGKRKPTGLSPFMNFAHVNTWTHRFCLLSGVENESTPTIKEKQLLLEAAWDGGGFTLWRCGGRNSKDLVQIYLPNEGYTVKYLKEESVLGSAVCYIKPLQRDLPFDTCKDKTSEVKQSSGVKIKCIYCAQTVAMNSIQDHHKICNLDILSDTDDDDDDDDLCVVNTVWLLLQKCVK</sequence>
<keyword evidence="2" id="KW-1185">Reference proteome</keyword>
<name>A0ABM0MGI1_SACKO</name>
<accession>A0ABM0MGI1</accession>
<dbReference type="Proteomes" id="UP000694865">
    <property type="component" value="Unplaced"/>
</dbReference>
<protein>
    <submittedName>
        <fullName evidence="3">Uncharacterized protein LOC102802513</fullName>
    </submittedName>
</protein>
<evidence type="ECO:0000313" key="3">
    <source>
        <dbReference type="RefSeq" id="XP_006819122.1"/>
    </source>
</evidence>
<gene>
    <name evidence="3" type="primary">LOC102802513</name>
</gene>
<evidence type="ECO:0000256" key="1">
    <source>
        <dbReference type="SAM" id="MobiDB-lite"/>
    </source>
</evidence>
<organism evidence="2 3">
    <name type="scientific">Saccoglossus kowalevskii</name>
    <name type="common">Acorn worm</name>
    <dbReference type="NCBI Taxonomy" id="10224"/>
    <lineage>
        <taxon>Eukaryota</taxon>
        <taxon>Metazoa</taxon>
        <taxon>Hemichordata</taxon>
        <taxon>Enteropneusta</taxon>
        <taxon>Harrimaniidae</taxon>
        <taxon>Saccoglossus</taxon>
    </lineage>
</organism>
<proteinExistence type="predicted"/>
<feature type="compositionally biased region" description="Polar residues" evidence="1">
    <location>
        <begin position="43"/>
        <end position="52"/>
    </location>
</feature>
<dbReference type="RefSeq" id="XP_006819122.1">
    <property type="nucleotide sequence ID" value="XM_006819059.1"/>
</dbReference>
<feature type="compositionally biased region" description="Basic and acidic residues" evidence="1">
    <location>
        <begin position="33"/>
        <end position="42"/>
    </location>
</feature>